<evidence type="ECO:0000313" key="1">
    <source>
        <dbReference type="EMBL" id="TGO89037.1"/>
    </source>
</evidence>
<dbReference type="AlphaFoldDB" id="A0A4Z1KWU5"/>
<dbReference type="Proteomes" id="UP000297280">
    <property type="component" value="Unassembled WGS sequence"/>
</dbReference>
<sequence length="64" mass="7119">MDTFCSTWEYVASHVMSLGEAEVMLPYPDSQTTSGNIENRECQSSSRILVAGHLVIWNGRQDVA</sequence>
<comment type="caution">
    <text evidence="1">The sequence shown here is derived from an EMBL/GenBank/DDBJ whole genome shotgun (WGS) entry which is preliminary data.</text>
</comment>
<proteinExistence type="predicted"/>
<organism evidence="1 2">
    <name type="scientific">Botrytis porri</name>
    <dbReference type="NCBI Taxonomy" id="87229"/>
    <lineage>
        <taxon>Eukaryota</taxon>
        <taxon>Fungi</taxon>
        <taxon>Dikarya</taxon>
        <taxon>Ascomycota</taxon>
        <taxon>Pezizomycotina</taxon>
        <taxon>Leotiomycetes</taxon>
        <taxon>Helotiales</taxon>
        <taxon>Sclerotiniaceae</taxon>
        <taxon>Botrytis</taxon>
    </lineage>
</organism>
<accession>A0A4Z1KWU5</accession>
<keyword evidence="2" id="KW-1185">Reference proteome</keyword>
<reference evidence="1 2" key="1">
    <citation type="submission" date="2017-12" db="EMBL/GenBank/DDBJ databases">
        <title>Comparative genomics of Botrytis spp.</title>
        <authorList>
            <person name="Valero-Jimenez C.A."/>
            <person name="Tapia P."/>
            <person name="Veloso J."/>
            <person name="Silva-Moreno E."/>
            <person name="Staats M."/>
            <person name="Valdes J.H."/>
            <person name="Van Kan J.A.L."/>
        </authorList>
    </citation>
    <scope>NUCLEOTIDE SEQUENCE [LARGE SCALE GENOMIC DNA]</scope>
    <source>
        <strain evidence="1 2">MUCL3349</strain>
    </source>
</reference>
<name>A0A4Z1KWU5_9HELO</name>
<gene>
    <name evidence="1" type="ORF">BPOR_0128g00110</name>
</gene>
<evidence type="ECO:0000313" key="2">
    <source>
        <dbReference type="Proteomes" id="UP000297280"/>
    </source>
</evidence>
<dbReference type="EMBL" id="PQXO01000128">
    <property type="protein sequence ID" value="TGO89037.1"/>
    <property type="molecule type" value="Genomic_DNA"/>
</dbReference>
<protein>
    <submittedName>
        <fullName evidence="1">Uncharacterized protein</fullName>
    </submittedName>
</protein>